<accession>A0ABS1H7G2</accession>
<keyword evidence="2" id="KW-1185">Reference proteome</keyword>
<organism evidence="1 2">
    <name type="scientific">Viridibacillus soli</name>
    <dbReference type="NCBI Taxonomy" id="2798301"/>
    <lineage>
        <taxon>Bacteria</taxon>
        <taxon>Bacillati</taxon>
        <taxon>Bacillota</taxon>
        <taxon>Bacilli</taxon>
        <taxon>Bacillales</taxon>
        <taxon>Caryophanaceae</taxon>
        <taxon>Viridibacillus</taxon>
    </lineage>
</organism>
<dbReference type="EMBL" id="JAEOAH010000013">
    <property type="protein sequence ID" value="MBK3495340.1"/>
    <property type="molecule type" value="Genomic_DNA"/>
</dbReference>
<protein>
    <recommendedName>
        <fullName evidence="3">Transposase</fullName>
    </recommendedName>
</protein>
<gene>
    <name evidence="1" type="ORF">JFL43_10860</name>
</gene>
<evidence type="ECO:0008006" key="3">
    <source>
        <dbReference type="Google" id="ProtNLM"/>
    </source>
</evidence>
<evidence type="ECO:0000313" key="1">
    <source>
        <dbReference type="EMBL" id="MBK3495340.1"/>
    </source>
</evidence>
<evidence type="ECO:0000313" key="2">
    <source>
        <dbReference type="Proteomes" id="UP000618943"/>
    </source>
</evidence>
<sequence length="57" mass="6563">MKVNVDLEVLTSIGIDVQIAFDKYAKQYEGTKGYRKKHLLELFVLSAVMQKCEEKGR</sequence>
<comment type="caution">
    <text evidence="1">The sequence shown here is derived from an EMBL/GenBank/DDBJ whole genome shotgun (WGS) entry which is preliminary data.</text>
</comment>
<reference evidence="1 2" key="1">
    <citation type="submission" date="2020-12" db="EMBL/GenBank/DDBJ databases">
        <title>YIM B01967 draft genome.</title>
        <authorList>
            <person name="Yan X."/>
        </authorList>
    </citation>
    <scope>NUCLEOTIDE SEQUENCE [LARGE SCALE GENOMIC DNA]</scope>
    <source>
        <strain evidence="1 2">YIM B01967</strain>
    </source>
</reference>
<proteinExistence type="predicted"/>
<dbReference type="RefSeq" id="WP_200749082.1">
    <property type="nucleotide sequence ID" value="NZ_JAEOAH010000013.1"/>
</dbReference>
<name>A0ABS1H7G2_9BACL</name>
<dbReference type="Proteomes" id="UP000618943">
    <property type="component" value="Unassembled WGS sequence"/>
</dbReference>